<evidence type="ECO:0000313" key="1">
    <source>
        <dbReference type="EMBL" id="ATC88516.1"/>
    </source>
</evidence>
<dbReference type="EMBL" id="CP011026">
    <property type="protein sequence ID" value="ATC88516.1"/>
    <property type="molecule type" value="Genomic_DNA"/>
</dbReference>
<proteinExistence type="predicted"/>
<evidence type="ECO:0000313" key="2">
    <source>
        <dbReference type="Proteomes" id="UP000016505"/>
    </source>
</evidence>
<gene>
    <name evidence="1" type="ORF">PARC_b0294</name>
</gene>
<dbReference type="KEGG" id="part:PARC_b0294"/>
<sequence length="46" mass="5255">MIKNTAAALEKAYKANGIAITKRINASLRQLLLMGLLSSRWWRLLR</sequence>
<organism evidence="1 2">
    <name type="scientific">Pseudoalteromonas arctica A 37-1-2</name>
    <dbReference type="NCBI Taxonomy" id="1117313"/>
    <lineage>
        <taxon>Bacteria</taxon>
        <taxon>Pseudomonadati</taxon>
        <taxon>Pseudomonadota</taxon>
        <taxon>Gammaproteobacteria</taxon>
        <taxon>Alteromonadales</taxon>
        <taxon>Pseudoalteromonadaceae</taxon>
        <taxon>Pseudoalteromonas</taxon>
    </lineage>
</organism>
<accession>A0A290S8V2</accession>
<dbReference type="Proteomes" id="UP000016505">
    <property type="component" value="Chromosome II"/>
</dbReference>
<reference evidence="1 2" key="1">
    <citation type="journal article" date="2012" name="J. Bacteriol.">
        <title>Genome sequences of type strains of seven species of the marine bacterium Pseudoalteromonas.</title>
        <authorList>
            <person name="Xie B.B."/>
            <person name="Shu Y.L."/>
            <person name="Qin Q.L."/>
            <person name="Rong J.C."/>
            <person name="Zhang X.Y."/>
            <person name="Chen X.L."/>
            <person name="Shi M."/>
            <person name="He H.L."/>
            <person name="Zhou B.C."/>
            <person name="Zhang Y.Z."/>
        </authorList>
    </citation>
    <scope>NUCLEOTIDE SEQUENCE [LARGE SCALE GENOMIC DNA]</scope>
    <source>
        <strain evidence="1 2">A 37-1-2</strain>
    </source>
</reference>
<dbReference type="AlphaFoldDB" id="A0A290S8V2"/>
<protein>
    <submittedName>
        <fullName evidence="1">Uncharacterized protein</fullName>
    </submittedName>
</protein>
<name>A0A290S8V2_9GAMM</name>